<keyword evidence="3" id="KW-0611">Plant defense</keyword>
<dbReference type="Pfam" id="PF01582">
    <property type="entry name" value="TIR"/>
    <property type="match status" value="1"/>
</dbReference>
<dbReference type="PANTHER" id="PTHR11017:SF573">
    <property type="entry name" value="ADP-RIBOSYL CYCLASE_CYCLIC ADP-RIBOSE HYDROLASE"/>
    <property type="match status" value="1"/>
</dbReference>
<dbReference type="Pfam" id="PF23282">
    <property type="entry name" value="WHD_ROQ1"/>
    <property type="match status" value="1"/>
</dbReference>
<sequence>MATTSIPHQWKYDVFVSFRGEDIRKSFMDHLFNDFNQKGIYAFRDDTKLPKGEEISPHLYKAIEESRFLIVIFSKNYASSTWCLRELVKILECKKIENPKHEVRIIFYDAKPDVVRKQKRSYAEAFRNHEVSNSTEVGKWKEALSMAANLSGWDLQDMTNGYEYKFINCISKDILKKLCDGPLHVGENLVGIDFHFNRLGLSRFVGSHKVNMIGICGISGIGKTTLAKAIYNLVHAHFEGSCFCEDVKEVEEKQSLTQVQMQMIGKILKTDDLKISSVGEGSMVIKQRMAFKRILLVLDDVNNVEQLEALAGSRDWFYPGSFIIFTGKDKQLLRSHKVDGIYDMETLDDHEALELFSLYAFGKLEPLEDFKELASQVLIHLQGHPLALKVFGRLLYDKSEYVWKSELDRLQTYPNSDILKKLRPSFDSLASDQKRMFLDIACAFIGEYKDFAANVLDSSNCSANAIIEVLADKCLITVSASDTCLQMHELIQCMAREIIREEFNMPGNHSRRLWISSEDILNVNKVLSGI</sequence>
<dbReference type="PANTHER" id="PTHR11017">
    <property type="entry name" value="LEUCINE-RICH REPEAT-CONTAINING PROTEIN"/>
    <property type="match status" value="1"/>
</dbReference>
<dbReference type="InterPro" id="IPR002182">
    <property type="entry name" value="NB-ARC"/>
</dbReference>
<name>A0A2U1KRD5_ARTAN</name>
<dbReference type="GO" id="GO:0043531">
    <property type="term" value="F:ADP binding"/>
    <property type="evidence" value="ECO:0007669"/>
    <property type="project" value="InterPro"/>
</dbReference>
<comment type="caution">
    <text evidence="6">The sequence shown here is derived from an EMBL/GenBank/DDBJ whole genome shotgun (WGS) entry which is preliminary data.</text>
</comment>
<keyword evidence="2" id="KW-0677">Repeat</keyword>
<dbReference type="SMART" id="SM00255">
    <property type="entry name" value="TIR"/>
    <property type="match status" value="1"/>
</dbReference>
<keyword evidence="4" id="KW-0520">NAD</keyword>
<dbReference type="OrthoDB" id="1357022at2759"/>
<dbReference type="Gene3D" id="3.40.50.10140">
    <property type="entry name" value="Toll/interleukin-1 receptor homology (TIR) domain"/>
    <property type="match status" value="1"/>
</dbReference>
<accession>A0A2U1KRD5</accession>
<evidence type="ECO:0000256" key="1">
    <source>
        <dbReference type="ARBA" id="ARBA00022614"/>
    </source>
</evidence>
<dbReference type="GO" id="GO:0007165">
    <property type="term" value="P:signal transduction"/>
    <property type="evidence" value="ECO:0007669"/>
    <property type="project" value="InterPro"/>
</dbReference>
<dbReference type="AlphaFoldDB" id="A0A2U1KRD5"/>
<dbReference type="SMART" id="SM00382">
    <property type="entry name" value="AAA"/>
    <property type="match status" value="1"/>
</dbReference>
<protein>
    <submittedName>
        <fullName evidence="6">NB-ARC domains-containing protein</fullName>
    </submittedName>
</protein>
<evidence type="ECO:0000313" key="7">
    <source>
        <dbReference type="Proteomes" id="UP000245207"/>
    </source>
</evidence>
<evidence type="ECO:0000256" key="2">
    <source>
        <dbReference type="ARBA" id="ARBA00022737"/>
    </source>
</evidence>
<dbReference type="Proteomes" id="UP000245207">
    <property type="component" value="Unassembled WGS sequence"/>
</dbReference>
<dbReference type="PROSITE" id="PS50104">
    <property type="entry name" value="TIR"/>
    <property type="match status" value="1"/>
</dbReference>
<dbReference type="InterPro" id="IPR000157">
    <property type="entry name" value="TIR_dom"/>
</dbReference>
<keyword evidence="1" id="KW-0433">Leucine-rich repeat</keyword>
<feature type="domain" description="TIR" evidence="5">
    <location>
        <begin position="10"/>
        <end position="178"/>
    </location>
</feature>
<dbReference type="GO" id="GO:0006952">
    <property type="term" value="P:defense response"/>
    <property type="evidence" value="ECO:0007669"/>
    <property type="project" value="UniProtKB-KW"/>
</dbReference>
<dbReference type="PRINTS" id="PR00364">
    <property type="entry name" value="DISEASERSIST"/>
</dbReference>
<reference evidence="6 7" key="1">
    <citation type="journal article" date="2018" name="Mol. Plant">
        <title>The genome of Artemisia annua provides insight into the evolution of Asteraceae family and artemisinin biosynthesis.</title>
        <authorList>
            <person name="Shen Q."/>
            <person name="Zhang L."/>
            <person name="Liao Z."/>
            <person name="Wang S."/>
            <person name="Yan T."/>
            <person name="Shi P."/>
            <person name="Liu M."/>
            <person name="Fu X."/>
            <person name="Pan Q."/>
            <person name="Wang Y."/>
            <person name="Lv Z."/>
            <person name="Lu X."/>
            <person name="Zhang F."/>
            <person name="Jiang W."/>
            <person name="Ma Y."/>
            <person name="Chen M."/>
            <person name="Hao X."/>
            <person name="Li L."/>
            <person name="Tang Y."/>
            <person name="Lv G."/>
            <person name="Zhou Y."/>
            <person name="Sun X."/>
            <person name="Brodelius P.E."/>
            <person name="Rose J.K.C."/>
            <person name="Tang K."/>
        </authorList>
    </citation>
    <scope>NUCLEOTIDE SEQUENCE [LARGE SCALE GENOMIC DNA]</scope>
    <source>
        <strain evidence="7">cv. Huhao1</strain>
        <tissue evidence="6">Leaf</tissue>
    </source>
</reference>
<dbReference type="InterPro" id="IPR027417">
    <property type="entry name" value="P-loop_NTPase"/>
</dbReference>
<dbReference type="Gene3D" id="3.40.50.300">
    <property type="entry name" value="P-loop containing nucleotide triphosphate hydrolases"/>
    <property type="match status" value="1"/>
</dbReference>
<dbReference type="InterPro" id="IPR036390">
    <property type="entry name" value="WH_DNA-bd_sf"/>
</dbReference>
<organism evidence="6 7">
    <name type="scientific">Artemisia annua</name>
    <name type="common">Sweet wormwood</name>
    <dbReference type="NCBI Taxonomy" id="35608"/>
    <lineage>
        <taxon>Eukaryota</taxon>
        <taxon>Viridiplantae</taxon>
        <taxon>Streptophyta</taxon>
        <taxon>Embryophyta</taxon>
        <taxon>Tracheophyta</taxon>
        <taxon>Spermatophyta</taxon>
        <taxon>Magnoliopsida</taxon>
        <taxon>eudicotyledons</taxon>
        <taxon>Gunneridae</taxon>
        <taxon>Pentapetalae</taxon>
        <taxon>asterids</taxon>
        <taxon>campanulids</taxon>
        <taxon>Asterales</taxon>
        <taxon>Asteraceae</taxon>
        <taxon>Asteroideae</taxon>
        <taxon>Anthemideae</taxon>
        <taxon>Artemisiinae</taxon>
        <taxon>Artemisia</taxon>
    </lineage>
</organism>
<dbReference type="EMBL" id="PKPP01014749">
    <property type="protein sequence ID" value="PWA39319.1"/>
    <property type="molecule type" value="Genomic_DNA"/>
</dbReference>
<dbReference type="FunFam" id="3.40.50.10140:FF:000007">
    <property type="entry name" value="Disease resistance protein (TIR-NBS-LRR class)"/>
    <property type="match status" value="1"/>
</dbReference>
<dbReference type="Gene3D" id="1.10.8.430">
    <property type="entry name" value="Helical domain of apoptotic protease-activating factors"/>
    <property type="match status" value="1"/>
</dbReference>
<dbReference type="InterPro" id="IPR035897">
    <property type="entry name" value="Toll_tir_struct_dom_sf"/>
</dbReference>
<proteinExistence type="predicted"/>
<dbReference type="InterPro" id="IPR058192">
    <property type="entry name" value="WHD_ROQ1-like"/>
</dbReference>
<gene>
    <name evidence="6" type="ORF">CTI12_AA573070</name>
</gene>
<dbReference type="Pfam" id="PF00931">
    <property type="entry name" value="NB-ARC"/>
    <property type="match status" value="1"/>
</dbReference>
<dbReference type="SUPFAM" id="SSF46785">
    <property type="entry name" value="Winged helix' DNA-binding domain"/>
    <property type="match status" value="1"/>
</dbReference>
<dbReference type="InterPro" id="IPR003593">
    <property type="entry name" value="AAA+_ATPase"/>
</dbReference>
<evidence type="ECO:0000256" key="4">
    <source>
        <dbReference type="ARBA" id="ARBA00023027"/>
    </source>
</evidence>
<evidence type="ECO:0000313" key="6">
    <source>
        <dbReference type="EMBL" id="PWA39319.1"/>
    </source>
</evidence>
<evidence type="ECO:0000256" key="3">
    <source>
        <dbReference type="ARBA" id="ARBA00022821"/>
    </source>
</evidence>
<keyword evidence="7" id="KW-1185">Reference proteome</keyword>
<dbReference type="InterPro" id="IPR042197">
    <property type="entry name" value="Apaf_helical"/>
</dbReference>
<dbReference type="SUPFAM" id="SSF52540">
    <property type="entry name" value="P-loop containing nucleoside triphosphate hydrolases"/>
    <property type="match status" value="1"/>
</dbReference>
<dbReference type="InterPro" id="IPR044974">
    <property type="entry name" value="Disease_R_plants"/>
</dbReference>
<dbReference type="SUPFAM" id="SSF52200">
    <property type="entry name" value="Toll/Interleukin receptor TIR domain"/>
    <property type="match status" value="1"/>
</dbReference>
<evidence type="ECO:0000259" key="5">
    <source>
        <dbReference type="PROSITE" id="PS50104"/>
    </source>
</evidence>